<proteinExistence type="predicted"/>
<gene>
    <name evidence="1" type="ORF">LCGC14_2728730</name>
</gene>
<protein>
    <submittedName>
        <fullName evidence="1">Uncharacterized protein</fullName>
    </submittedName>
</protein>
<name>A0A0F8Z852_9ZZZZ</name>
<sequence length="201" mass="23392">ELGREFYDLEDPGLLRRFWHKVEVRGKTLQKIIKTIKLAALWLPDTGRERILIDETLPAPKKNWASFHDTAHSILEWHRPFFLGDTAQTLDPDFQEALEADANYGASGLMFGGEVFTRDALDTKPEWDSIDALKKAYKTSWVTTLRRYVEFSRDIPMALTVSTPWWEIKPDDQEHRCRHFIKSGAFKIQFSVITQDILKLI</sequence>
<organism evidence="1">
    <name type="scientific">marine sediment metagenome</name>
    <dbReference type="NCBI Taxonomy" id="412755"/>
    <lineage>
        <taxon>unclassified sequences</taxon>
        <taxon>metagenomes</taxon>
        <taxon>ecological metagenomes</taxon>
    </lineage>
</organism>
<dbReference type="EMBL" id="LAZR01049339">
    <property type="protein sequence ID" value="KKK89873.1"/>
    <property type="molecule type" value="Genomic_DNA"/>
</dbReference>
<comment type="caution">
    <text evidence="1">The sequence shown here is derived from an EMBL/GenBank/DDBJ whole genome shotgun (WGS) entry which is preliminary data.</text>
</comment>
<evidence type="ECO:0000313" key="1">
    <source>
        <dbReference type="EMBL" id="KKK89873.1"/>
    </source>
</evidence>
<dbReference type="AlphaFoldDB" id="A0A0F8Z852"/>
<accession>A0A0F8Z852</accession>
<feature type="non-terminal residue" evidence="1">
    <location>
        <position position="1"/>
    </location>
</feature>
<reference evidence="1" key="1">
    <citation type="journal article" date="2015" name="Nature">
        <title>Complex archaea that bridge the gap between prokaryotes and eukaryotes.</title>
        <authorList>
            <person name="Spang A."/>
            <person name="Saw J.H."/>
            <person name="Jorgensen S.L."/>
            <person name="Zaremba-Niedzwiedzka K."/>
            <person name="Martijn J."/>
            <person name="Lind A.E."/>
            <person name="van Eijk R."/>
            <person name="Schleper C."/>
            <person name="Guy L."/>
            <person name="Ettema T.J."/>
        </authorList>
    </citation>
    <scope>NUCLEOTIDE SEQUENCE</scope>
</reference>